<evidence type="ECO:0000256" key="4">
    <source>
        <dbReference type="SAM" id="MobiDB-lite"/>
    </source>
</evidence>
<dbReference type="InterPro" id="IPR050306">
    <property type="entry name" value="PfkB_Carbo_kinase"/>
</dbReference>
<dbReference type="GO" id="GO:0042793">
    <property type="term" value="P:plastid transcription"/>
    <property type="evidence" value="ECO:0007669"/>
    <property type="project" value="TreeGrafter"/>
</dbReference>
<keyword evidence="3" id="KW-0418">Kinase</keyword>
<dbReference type="AlphaFoldDB" id="A0A835P8T1"/>
<dbReference type="EMBL" id="JADCNM010000207">
    <property type="protein sequence ID" value="KAG0449135.1"/>
    <property type="molecule type" value="Genomic_DNA"/>
</dbReference>
<dbReference type="Pfam" id="PF00294">
    <property type="entry name" value="PfkB"/>
    <property type="match status" value="1"/>
</dbReference>
<accession>A0A835P8T1</accession>
<comment type="caution">
    <text evidence="6">The sequence shown here is derived from an EMBL/GenBank/DDBJ whole genome shotgun (WGS) entry which is preliminary data.</text>
</comment>
<feature type="compositionally biased region" description="Basic and acidic residues" evidence="4">
    <location>
        <begin position="76"/>
        <end position="89"/>
    </location>
</feature>
<feature type="domain" description="Carbohydrate kinase PfkB" evidence="5">
    <location>
        <begin position="154"/>
        <end position="219"/>
    </location>
</feature>
<evidence type="ECO:0000313" key="7">
    <source>
        <dbReference type="Proteomes" id="UP000639772"/>
    </source>
</evidence>
<dbReference type="PANTHER" id="PTHR43085">
    <property type="entry name" value="HEXOKINASE FAMILY MEMBER"/>
    <property type="match status" value="1"/>
</dbReference>
<dbReference type="OrthoDB" id="1933786at2759"/>
<evidence type="ECO:0000256" key="1">
    <source>
        <dbReference type="ARBA" id="ARBA00010688"/>
    </source>
</evidence>
<evidence type="ECO:0000259" key="5">
    <source>
        <dbReference type="Pfam" id="PF00294"/>
    </source>
</evidence>
<dbReference type="PROSITE" id="PS00583">
    <property type="entry name" value="PFKB_KINASES_1"/>
    <property type="match status" value="1"/>
</dbReference>
<keyword evidence="2" id="KW-0808">Transferase</keyword>
<dbReference type="InterPro" id="IPR029056">
    <property type="entry name" value="Ribokinase-like"/>
</dbReference>
<feature type="region of interest" description="Disordered" evidence="4">
    <location>
        <begin position="49"/>
        <end position="108"/>
    </location>
</feature>
<dbReference type="GO" id="GO:0016301">
    <property type="term" value="F:kinase activity"/>
    <property type="evidence" value="ECO:0007669"/>
    <property type="project" value="UniProtKB-KW"/>
</dbReference>
<organism evidence="6 7">
    <name type="scientific">Vanilla planifolia</name>
    <name type="common">Vanilla</name>
    <dbReference type="NCBI Taxonomy" id="51239"/>
    <lineage>
        <taxon>Eukaryota</taxon>
        <taxon>Viridiplantae</taxon>
        <taxon>Streptophyta</taxon>
        <taxon>Embryophyta</taxon>
        <taxon>Tracheophyta</taxon>
        <taxon>Spermatophyta</taxon>
        <taxon>Magnoliopsida</taxon>
        <taxon>Liliopsida</taxon>
        <taxon>Asparagales</taxon>
        <taxon>Orchidaceae</taxon>
        <taxon>Vanilloideae</taxon>
        <taxon>Vanilleae</taxon>
        <taxon>Vanilla</taxon>
    </lineage>
</organism>
<protein>
    <recommendedName>
        <fullName evidence="5">Carbohydrate kinase PfkB domain-containing protein</fullName>
    </recommendedName>
</protein>
<dbReference type="Gene3D" id="3.40.1190.30">
    <property type="match status" value="1"/>
</dbReference>
<evidence type="ECO:0000256" key="2">
    <source>
        <dbReference type="ARBA" id="ARBA00022679"/>
    </source>
</evidence>
<dbReference type="InterPro" id="IPR002173">
    <property type="entry name" value="Carboh/pur_kinase_PfkB_CS"/>
</dbReference>
<reference evidence="6 7" key="1">
    <citation type="journal article" date="2020" name="Nat. Food">
        <title>A phased Vanilla planifolia genome enables genetic improvement of flavour and production.</title>
        <authorList>
            <person name="Hasing T."/>
            <person name="Tang H."/>
            <person name="Brym M."/>
            <person name="Khazi F."/>
            <person name="Huang T."/>
            <person name="Chambers A.H."/>
        </authorList>
    </citation>
    <scope>NUCLEOTIDE SEQUENCE [LARGE SCALE GENOMIC DNA]</scope>
    <source>
        <tissue evidence="6">Leaf</tissue>
    </source>
</reference>
<name>A0A835P8T1_VANPL</name>
<evidence type="ECO:0000313" key="6">
    <source>
        <dbReference type="EMBL" id="KAG0449135.1"/>
    </source>
</evidence>
<gene>
    <name evidence="6" type="ORF">HPP92_027475</name>
</gene>
<sequence length="268" mass="29599">MALLLRARNPVALFSCGAPEAGPSKGAFFSGIPLCKISFKAIANGGNEASLPEKRTSKVQKKTSNSAPVKKKRAFKEKDAALEETKDVEAQTVAKSRVEEEEEEFDEEDDLPYVSPPLICCFGAAQREFVPTVRVSKRQMHPDQYSSWKFLQWNPPEFVRAPGGPASNVAISHCRLGGRAAFMGKVGDDDLGNDLVYKMNMEKVQTRAVKIDPAVRTAASYMRIGFRDDGVRKRMVAETVKYCAEDSFLSSEINVAVLKELSCHMVGW</sequence>
<dbReference type="InterPro" id="IPR011611">
    <property type="entry name" value="PfkB_dom"/>
</dbReference>
<dbReference type="SUPFAM" id="SSF53613">
    <property type="entry name" value="Ribokinase-like"/>
    <property type="match status" value="1"/>
</dbReference>
<evidence type="ECO:0000256" key="3">
    <source>
        <dbReference type="ARBA" id="ARBA00022777"/>
    </source>
</evidence>
<proteinExistence type="inferred from homology"/>
<dbReference type="GO" id="GO:0009658">
    <property type="term" value="P:chloroplast organization"/>
    <property type="evidence" value="ECO:0007669"/>
    <property type="project" value="TreeGrafter"/>
</dbReference>
<dbReference type="Proteomes" id="UP000639772">
    <property type="component" value="Unassembled WGS sequence"/>
</dbReference>
<comment type="similarity">
    <text evidence="1">Belongs to the carbohydrate kinase PfkB family.</text>
</comment>
<feature type="compositionally biased region" description="Acidic residues" evidence="4">
    <location>
        <begin position="99"/>
        <end position="108"/>
    </location>
</feature>
<dbReference type="PANTHER" id="PTHR43085:SF10">
    <property type="entry name" value="FRUCTOKINASE-LIKE 1, CHLOROPLASTIC"/>
    <property type="match status" value="1"/>
</dbReference>
<dbReference type="GO" id="GO:0042644">
    <property type="term" value="C:chloroplast nucleoid"/>
    <property type="evidence" value="ECO:0007669"/>
    <property type="project" value="TreeGrafter"/>
</dbReference>